<dbReference type="PANTHER" id="PTHR46796:SF6">
    <property type="entry name" value="ARAC SUBFAMILY"/>
    <property type="match status" value="1"/>
</dbReference>
<dbReference type="Proteomes" id="UP001219037">
    <property type="component" value="Chromosome"/>
</dbReference>
<dbReference type="Pfam" id="PF12833">
    <property type="entry name" value="HTH_18"/>
    <property type="match status" value="1"/>
</dbReference>
<dbReference type="InterPro" id="IPR050204">
    <property type="entry name" value="AraC_XylS_family_regulators"/>
</dbReference>
<feature type="compositionally biased region" description="Low complexity" evidence="4">
    <location>
        <begin position="8"/>
        <end position="21"/>
    </location>
</feature>
<gene>
    <name evidence="6" type="ORF">P8192_02540</name>
</gene>
<evidence type="ECO:0000256" key="1">
    <source>
        <dbReference type="ARBA" id="ARBA00023015"/>
    </source>
</evidence>
<dbReference type="PROSITE" id="PS00041">
    <property type="entry name" value="HTH_ARAC_FAMILY_1"/>
    <property type="match status" value="1"/>
</dbReference>
<evidence type="ECO:0000259" key="5">
    <source>
        <dbReference type="PROSITE" id="PS01124"/>
    </source>
</evidence>
<evidence type="ECO:0000313" key="7">
    <source>
        <dbReference type="Proteomes" id="UP001219037"/>
    </source>
</evidence>
<sequence length="332" mass="36828">MTDDTMPADDAATTPHPTAPAFASFTTERIPHRERIEFWEAHNTNALIGLDIRTLDDSPLRAEERNLHLPTLRFAHVRGSPQVVERSQSTITAHPTEDVALFLCLDGESFFHSDQGTHVLHRGQALLCDADSPFLRGFSVGVHELVLTLPKSTFTQISRGADLRQPRTVNFSASAAQGSPECQSALEMARLILGAFKRPDLDSQTAEDLTVELMERTLHGAGPDYRSTHERALRVIDHHLADPNLNRAQTARAVGVSERQLSRIFADQGTTFSETVTRQRIHHSQKLMEKQPQLSISEVGLRSGFPSASHFSRTFREHTGLSPREARAAAQP</sequence>
<dbReference type="RefSeq" id="WP_278158253.1">
    <property type="nucleotide sequence ID" value="NZ_CP121252.1"/>
</dbReference>
<dbReference type="SUPFAM" id="SSF46689">
    <property type="entry name" value="Homeodomain-like"/>
    <property type="match status" value="1"/>
</dbReference>
<feature type="region of interest" description="Disordered" evidence="4">
    <location>
        <begin position="1"/>
        <end position="21"/>
    </location>
</feature>
<dbReference type="SMART" id="SM00342">
    <property type="entry name" value="HTH_ARAC"/>
    <property type="match status" value="1"/>
</dbReference>
<keyword evidence="3" id="KW-0804">Transcription</keyword>
<keyword evidence="1" id="KW-0805">Transcription regulation</keyword>
<evidence type="ECO:0000256" key="2">
    <source>
        <dbReference type="ARBA" id="ARBA00023125"/>
    </source>
</evidence>
<reference evidence="6 7" key="1">
    <citation type="submission" date="2023-04" db="EMBL/GenBank/DDBJ databases">
        <title>Funneling lignin-derived compounds into biodiesel using alkali-halophilic Citricoccus sp. P2.</title>
        <authorList>
            <person name="Luo C.-B."/>
        </authorList>
    </citation>
    <scope>NUCLEOTIDE SEQUENCE [LARGE SCALE GENOMIC DNA]</scope>
    <source>
        <strain evidence="6 7">P2</strain>
    </source>
</reference>
<dbReference type="InterPro" id="IPR018062">
    <property type="entry name" value="HTH_AraC-typ_CS"/>
</dbReference>
<keyword evidence="2" id="KW-0238">DNA-binding</keyword>
<dbReference type="EMBL" id="CP121252">
    <property type="protein sequence ID" value="WFP17022.1"/>
    <property type="molecule type" value="Genomic_DNA"/>
</dbReference>
<dbReference type="Gene3D" id="1.10.10.60">
    <property type="entry name" value="Homeodomain-like"/>
    <property type="match status" value="1"/>
</dbReference>
<protein>
    <submittedName>
        <fullName evidence="6">AraC family transcriptional regulator</fullName>
    </submittedName>
</protein>
<dbReference type="InterPro" id="IPR035418">
    <property type="entry name" value="AraC-bd_2"/>
</dbReference>
<evidence type="ECO:0000313" key="6">
    <source>
        <dbReference type="EMBL" id="WFP17022.1"/>
    </source>
</evidence>
<dbReference type="Pfam" id="PF14525">
    <property type="entry name" value="AraC_binding_2"/>
    <property type="match status" value="1"/>
</dbReference>
<keyword evidence="7" id="KW-1185">Reference proteome</keyword>
<dbReference type="PRINTS" id="PR00032">
    <property type="entry name" value="HTHARAC"/>
</dbReference>
<dbReference type="InterPro" id="IPR020449">
    <property type="entry name" value="Tscrpt_reg_AraC-type_HTH"/>
</dbReference>
<feature type="compositionally biased region" description="Basic and acidic residues" evidence="4">
    <location>
        <begin position="314"/>
        <end position="332"/>
    </location>
</feature>
<dbReference type="InterPro" id="IPR009057">
    <property type="entry name" value="Homeodomain-like_sf"/>
</dbReference>
<proteinExistence type="predicted"/>
<evidence type="ECO:0000256" key="4">
    <source>
        <dbReference type="SAM" id="MobiDB-lite"/>
    </source>
</evidence>
<name>A0ABY8H8T0_9MICC</name>
<organism evidence="6 7">
    <name type="scientific">Citricoccus muralis</name>
    <dbReference type="NCBI Taxonomy" id="169134"/>
    <lineage>
        <taxon>Bacteria</taxon>
        <taxon>Bacillati</taxon>
        <taxon>Actinomycetota</taxon>
        <taxon>Actinomycetes</taxon>
        <taxon>Micrococcales</taxon>
        <taxon>Micrococcaceae</taxon>
        <taxon>Citricoccus</taxon>
    </lineage>
</organism>
<dbReference type="InterPro" id="IPR018060">
    <property type="entry name" value="HTH_AraC"/>
</dbReference>
<feature type="domain" description="HTH araC/xylS-type" evidence="5">
    <location>
        <begin position="230"/>
        <end position="329"/>
    </location>
</feature>
<evidence type="ECO:0000256" key="3">
    <source>
        <dbReference type="ARBA" id="ARBA00023163"/>
    </source>
</evidence>
<feature type="region of interest" description="Disordered" evidence="4">
    <location>
        <begin position="311"/>
        <end position="332"/>
    </location>
</feature>
<dbReference type="PROSITE" id="PS01124">
    <property type="entry name" value="HTH_ARAC_FAMILY_2"/>
    <property type="match status" value="1"/>
</dbReference>
<dbReference type="PANTHER" id="PTHR46796">
    <property type="entry name" value="HTH-TYPE TRANSCRIPTIONAL ACTIVATOR RHAS-RELATED"/>
    <property type="match status" value="1"/>
</dbReference>
<accession>A0ABY8H8T0</accession>